<proteinExistence type="predicted"/>
<feature type="domain" description="Retrotransposon gag" evidence="1">
    <location>
        <begin position="58"/>
        <end position="150"/>
    </location>
</feature>
<organism evidence="2 3">
    <name type="scientific">Tanacetum coccineum</name>
    <dbReference type="NCBI Taxonomy" id="301880"/>
    <lineage>
        <taxon>Eukaryota</taxon>
        <taxon>Viridiplantae</taxon>
        <taxon>Streptophyta</taxon>
        <taxon>Embryophyta</taxon>
        <taxon>Tracheophyta</taxon>
        <taxon>Spermatophyta</taxon>
        <taxon>Magnoliopsida</taxon>
        <taxon>eudicotyledons</taxon>
        <taxon>Gunneridae</taxon>
        <taxon>Pentapetalae</taxon>
        <taxon>asterids</taxon>
        <taxon>campanulids</taxon>
        <taxon>Asterales</taxon>
        <taxon>Asteraceae</taxon>
        <taxon>Asteroideae</taxon>
        <taxon>Anthemideae</taxon>
        <taxon>Anthemidinae</taxon>
        <taxon>Tanacetum</taxon>
    </lineage>
</organism>
<evidence type="ECO:0000259" key="1">
    <source>
        <dbReference type="Pfam" id="PF03732"/>
    </source>
</evidence>
<dbReference type="PANTHER" id="PTHR33223">
    <property type="entry name" value="CCHC-TYPE DOMAIN-CONTAINING PROTEIN"/>
    <property type="match status" value="1"/>
</dbReference>
<name>A0ABQ5H975_9ASTR</name>
<evidence type="ECO:0000313" key="2">
    <source>
        <dbReference type="EMBL" id="GJT84116.1"/>
    </source>
</evidence>
<dbReference type="Proteomes" id="UP001151760">
    <property type="component" value="Unassembled WGS sequence"/>
</dbReference>
<gene>
    <name evidence="2" type="ORF">Tco_1058458</name>
</gene>
<sequence length="301" mass="34679">MEKFKTPPDSPPITVIDPNDQPMWSSTRTIAPTPSSAIVQIPILNDFRIKEEAVMLRTFPFSFSGEAKTWLNELDEGIITSWNELREAFISRYFSPARFKRLLHDIHNFHQLEHKILVDAWLRLKQMLRTCYGHGLTKGIIIEIFYHGLDVPTQGILDAKGIFLYKTPNEAFKILEDKVLLKLDFLGESQNNPKPKTVVSAGGSNINSSHELLVEKLKALASKIDSEFLNISKELKEMRDGRRDNHASQIYMKDDAPMCDPMEANYVQGYHGGYHDRKPIKSYSYQNRHYPNSQHRRLHPS</sequence>
<keyword evidence="2" id="KW-0695">RNA-directed DNA polymerase</keyword>
<dbReference type="PANTHER" id="PTHR33223:SF6">
    <property type="entry name" value="CCHC-TYPE DOMAIN-CONTAINING PROTEIN"/>
    <property type="match status" value="1"/>
</dbReference>
<protein>
    <submittedName>
        <fullName evidence="2">Reverse transcriptase domain-containing protein</fullName>
    </submittedName>
</protein>
<evidence type="ECO:0000313" key="3">
    <source>
        <dbReference type="Proteomes" id="UP001151760"/>
    </source>
</evidence>
<accession>A0ABQ5H975</accession>
<keyword evidence="2" id="KW-0548">Nucleotidyltransferase</keyword>
<dbReference type="GO" id="GO:0003964">
    <property type="term" value="F:RNA-directed DNA polymerase activity"/>
    <property type="evidence" value="ECO:0007669"/>
    <property type="project" value="UniProtKB-KW"/>
</dbReference>
<comment type="caution">
    <text evidence="2">The sequence shown here is derived from an EMBL/GenBank/DDBJ whole genome shotgun (WGS) entry which is preliminary data.</text>
</comment>
<reference evidence="2" key="2">
    <citation type="submission" date="2022-01" db="EMBL/GenBank/DDBJ databases">
        <authorList>
            <person name="Yamashiro T."/>
            <person name="Shiraishi A."/>
            <person name="Satake H."/>
            <person name="Nakayama K."/>
        </authorList>
    </citation>
    <scope>NUCLEOTIDE SEQUENCE</scope>
</reference>
<dbReference type="EMBL" id="BQNB010019326">
    <property type="protein sequence ID" value="GJT84116.1"/>
    <property type="molecule type" value="Genomic_DNA"/>
</dbReference>
<dbReference type="Pfam" id="PF03732">
    <property type="entry name" value="Retrotrans_gag"/>
    <property type="match status" value="1"/>
</dbReference>
<keyword evidence="2" id="KW-0808">Transferase</keyword>
<reference evidence="2" key="1">
    <citation type="journal article" date="2022" name="Int. J. Mol. Sci.">
        <title>Draft Genome of Tanacetum Coccineum: Genomic Comparison of Closely Related Tanacetum-Family Plants.</title>
        <authorList>
            <person name="Yamashiro T."/>
            <person name="Shiraishi A."/>
            <person name="Nakayama K."/>
            <person name="Satake H."/>
        </authorList>
    </citation>
    <scope>NUCLEOTIDE SEQUENCE</scope>
</reference>
<dbReference type="InterPro" id="IPR005162">
    <property type="entry name" value="Retrotrans_gag_dom"/>
</dbReference>
<keyword evidence="3" id="KW-1185">Reference proteome</keyword>